<comment type="caution">
    <text evidence="1">The sequence shown here is derived from an EMBL/GenBank/DDBJ whole genome shotgun (WGS) entry which is preliminary data.</text>
</comment>
<dbReference type="AlphaFoldDB" id="A0AAV1UG85"/>
<sequence>MAILQTSWTVYERVDVLLVSPMASLLVLSFVKVHKITVTTNNTMEEAAGGCADTQEELKLHRLNKT</sequence>
<evidence type="ECO:0000313" key="2">
    <source>
        <dbReference type="Proteomes" id="UP001162060"/>
    </source>
</evidence>
<proteinExistence type="predicted"/>
<protein>
    <submittedName>
        <fullName evidence="1">Uncharacterized protein</fullName>
    </submittedName>
</protein>
<name>A0AAV1UG85_9STRA</name>
<dbReference type="EMBL" id="CAKLBY020000188">
    <property type="protein sequence ID" value="CAK7932114.1"/>
    <property type="molecule type" value="Genomic_DNA"/>
</dbReference>
<dbReference type="Proteomes" id="UP001162060">
    <property type="component" value="Unassembled WGS sequence"/>
</dbReference>
<organism evidence="1 2">
    <name type="scientific">Peronospora matthiolae</name>
    <dbReference type="NCBI Taxonomy" id="2874970"/>
    <lineage>
        <taxon>Eukaryota</taxon>
        <taxon>Sar</taxon>
        <taxon>Stramenopiles</taxon>
        <taxon>Oomycota</taxon>
        <taxon>Peronosporomycetes</taxon>
        <taxon>Peronosporales</taxon>
        <taxon>Peronosporaceae</taxon>
        <taxon>Peronospora</taxon>
    </lineage>
</organism>
<accession>A0AAV1UG85</accession>
<reference evidence="1" key="1">
    <citation type="submission" date="2024-01" db="EMBL/GenBank/DDBJ databases">
        <authorList>
            <person name="Webb A."/>
        </authorList>
    </citation>
    <scope>NUCLEOTIDE SEQUENCE</scope>
    <source>
        <strain evidence="1">Pm1</strain>
    </source>
</reference>
<evidence type="ECO:0000313" key="1">
    <source>
        <dbReference type="EMBL" id="CAK7932114.1"/>
    </source>
</evidence>
<gene>
    <name evidence="1" type="ORF">PM001_LOCUS17264</name>
</gene>